<evidence type="ECO:0000256" key="9">
    <source>
        <dbReference type="PROSITE-ProRule" id="PRU00205"/>
    </source>
</evidence>
<dbReference type="FunCoup" id="A0A448YP02">
    <property type="interactions" value="604"/>
</dbReference>
<feature type="region of interest" description="Disordered" evidence="10">
    <location>
        <begin position="397"/>
        <end position="426"/>
    </location>
</feature>
<keyword evidence="3" id="KW-0808">Transferase</keyword>
<evidence type="ECO:0000256" key="5">
    <source>
        <dbReference type="ARBA" id="ARBA00022824"/>
    </source>
</evidence>
<comment type="subcellular location">
    <subcellularLocation>
        <location evidence="1">Endoplasmic reticulum membrane</location>
        <topology evidence="1">Multi-pass membrane protein</topology>
    </subcellularLocation>
</comment>
<dbReference type="Proteomes" id="UP000290900">
    <property type="component" value="Unassembled WGS sequence"/>
</dbReference>
<feature type="transmembrane region" description="Helical" evidence="11">
    <location>
        <begin position="258"/>
        <end position="286"/>
    </location>
</feature>
<feature type="compositionally biased region" description="Basic and acidic residues" evidence="10">
    <location>
        <begin position="413"/>
        <end position="426"/>
    </location>
</feature>
<evidence type="ECO:0000256" key="11">
    <source>
        <dbReference type="SAM" id="Phobius"/>
    </source>
</evidence>
<feature type="transmembrane region" description="Helical" evidence="11">
    <location>
        <begin position="362"/>
        <end position="386"/>
    </location>
</feature>
<dbReference type="EMBL" id="CAACVR010000023">
    <property type="protein sequence ID" value="VEU22670.1"/>
    <property type="molecule type" value="Genomic_DNA"/>
</dbReference>
<dbReference type="AlphaFoldDB" id="A0A448YP02"/>
<dbReference type="InParanoid" id="A0A448YP02"/>
<dbReference type="GO" id="GO:0005789">
    <property type="term" value="C:endoplasmic reticulum membrane"/>
    <property type="evidence" value="ECO:0007669"/>
    <property type="project" value="UniProtKB-SubCell"/>
</dbReference>
<evidence type="ECO:0000256" key="3">
    <source>
        <dbReference type="ARBA" id="ARBA00022679"/>
    </source>
</evidence>
<feature type="compositionally biased region" description="Acidic residues" evidence="10">
    <location>
        <begin position="399"/>
        <end position="412"/>
    </location>
</feature>
<feature type="transmembrane region" description="Helical" evidence="11">
    <location>
        <begin position="186"/>
        <end position="208"/>
    </location>
</feature>
<dbReference type="PANTHER" id="PTHR12560:SF11">
    <property type="entry name" value="CERAMIDE SYNTHASE LAC1-RELATED"/>
    <property type="match status" value="1"/>
</dbReference>
<keyword evidence="8" id="KW-0325">Glycoprotein</keyword>
<feature type="transmembrane region" description="Helical" evidence="11">
    <location>
        <begin position="306"/>
        <end position="323"/>
    </location>
</feature>
<evidence type="ECO:0000313" key="14">
    <source>
        <dbReference type="Proteomes" id="UP000290900"/>
    </source>
</evidence>
<dbReference type="InterPro" id="IPR016439">
    <property type="entry name" value="Lag1/Lac1-like"/>
</dbReference>
<keyword evidence="14" id="KW-1185">Reference proteome</keyword>
<evidence type="ECO:0000256" key="10">
    <source>
        <dbReference type="SAM" id="MobiDB-lite"/>
    </source>
</evidence>
<evidence type="ECO:0000256" key="4">
    <source>
        <dbReference type="ARBA" id="ARBA00022692"/>
    </source>
</evidence>
<evidence type="ECO:0000256" key="7">
    <source>
        <dbReference type="ARBA" id="ARBA00023136"/>
    </source>
</evidence>
<dbReference type="GO" id="GO:0046513">
    <property type="term" value="P:ceramide biosynthetic process"/>
    <property type="evidence" value="ECO:0007669"/>
    <property type="project" value="InterPro"/>
</dbReference>
<keyword evidence="5" id="KW-0256">Endoplasmic reticulum</keyword>
<evidence type="ECO:0000256" key="8">
    <source>
        <dbReference type="ARBA" id="ARBA00023180"/>
    </source>
</evidence>
<dbReference type="InterPro" id="IPR006634">
    <property type="entry name" value="TLC-dom"/>
</dbReference>
<protein>
    <submittedName>
        <fullName evidence="13">DEKNAAC103627</fullName>
    </submittedName>
</protein>
<dbReference type="SMART" id="SM00724">
    <property type="entry name" value="TLC"/>
    <property type="match status" value="1"/>
</dbReference>
<accession>A0A448YP02</accession>
<gene>
    <name evidence="13" type="ORF">BRENAR_LOCUS3401</name>
</gene>
<dbReference type="PIRSF" id="PIRSF005225">
    <property type="entry name" value="LAG1_LAC1"/>
    <property type="match status" value="1"/>
</dbReference>
<dbReference type="GO" id="GO:0050291">
    <property type="term" value="F:sphingosine N-acyltransferase activity"/>
    <property type="evidence" value="ECO:0007669"/>
    <property type="project" value="InterPro"/>
</dbReference>
<dbReference type="STRING" id="13370.A0A448YP02"/>
<keyword evidence="7 9" id="KW-0472">Membrane</keyword>
<reference evidence="13 14" key="1">
    <citation type="submission" date="2018-12" db="EMBL/GenBank/DDBJ databases">
        <authorList>
            <person name="Tiukova I."/>
            <person name="Dainat J."/>
        </authorList>
    </citation>
    <scope>NUCLEOTIDE SEQUENCE [LARGE SCALE GENOMIC DNA]</scope>
</reference>
<evidence type="ECO:0000259" key="12">
    <source>
        <dbReference type="PROSITE" id="PS50922"/>
    </source>
</evidence>
<sequence length="426" mass="50370">MTNFNVNDSINPVAHLSLPQTRRRRHSSVGKFDLGDTSVRALHSIPSRKVKDAQAEDLNRIISKEATDEDVLRKLWVSLKILGSRHTWVPPLLLLAFLRLVYWLSNNYTASNPLHAFFDLSYEVPGSNPPMYGKGLKDLVFVFHMMIFFTFFREFVMQVVLKPLSGWVGLTKRGKKQRFMEQSYSIVYYGITSPLGLYIMYHTPMWFFKTAEFYKEYPHLSHQYLFKLYYLGQAGFWAQQSAVLMLQLEKPRKDYKELVYHHIVTMLLIGLSYRFHFTWIGLAVYITMDVSDFFLASSKTLNYLDSAFTTPFFITFIVVWFYARHYLNIKILISVLTEFRTVGPFELNWEKQYYKCSISEPIVFTLIFLLQLVNIYWSVLVIRIGYRYILLDIRRDERSDDESTEEEEDKEDEKERLKEELKQKSG</sequence>
<dbReference type="PROSITE" id="PS50922">
    <property type="entry name" value="TLC"/>
    <property type="match status" value="1"/>
</dbReference>
<evidence type="ECO:0000313" key="13">
    <source>
        <dbReference type="EMBL" id="VEU22670.1"/>
    </source>
</evidence>
<comment type="similarity">
    <text evidence="2">Belongs to the sphingosine N-acyltransferase family.</text>
</comment>
<proteinExistence type="inferred from homology"/>
<keyword evidence="6 11" id="KW-1133">Transmembrane helix</keyword>
<dbReference type="Pfam" id="PF03798">
    <property type="entry name" value="TRAM_LAG1_CLN8"/>
    <property type="match status" value="1"/>
</dbReference>
<evidence type="ECO:0000256" key="1">
    <source>
        <dbReference type="ARBA" id="ARBA00004477"/>
    </source>
</evidence>
<evidence type="ECO:0000256" key="2">
    <source>
        <dbReference type="ARBA" id="ARBA00009808"/>
    </source>
</evidence>
<name>A0A448YP02_BRENA</name>
<organism evidence="13 14">
    <name type="scientific">Brettanomyces naardenensis</name>
    <name type="common">Yeast</name>
    <dbReference type="NCBI Taxonomy" id="13370"/>
    <lineage>
        <taxon>Eukaryota</taxon>
        <taxon>Fungi</taxon>
        <taxon>Dikarya</taxon>
        <taxon>Ascomycota</taxon>
        <taxon>Saccharomycotina</taxon>
        <taxon>Pichiomycetes</taxon>
        <taxon>Pichiales</taxon>
        <taxon>Pichiaceae</taxon>
        <taxon>Brettanomyces</taxon>
    </lineage>
</organism>
<dbReference type="OrthoDB" id="3053196at2759"/>
<feature type="transmembrane region" description="Helical" evidence="11">
    <location>
        <begin position="139"/>
        <end position="165"/>
    </location>
</feature>
<feature type="domain" description="TLC" evidence="12">
    <location>
        <begin position="174"/>
        <end position="390"/>
    </location>
</feature>
<evidence type="ECO:0000256" key="6">
    <source>
        <dbReference type="ARBA" id="ARBA00022989"/>
    </source>
</evidence>
<dbReference type="PANTHER" id="PTHR12560">
    <property type="entry name" value="LONGEVITY ASSURANCE FACTOR 1 LAG1"/>
    <property type="match status" value="1"/>
</dbReference>
<keyword evidence="4 9" id="KW-0812">Transmembrane</keyword>